<accession>A0ABR2UZA4</accession>
<keyword evidence="2" id="KW-1185">Reference proteome</keyword>
<dbReference type="Proteomes" id="UP001408356">
    <property type="component" value="Unassembled WGS sequence"/>
</dbReference>
<protein>
    <submittedName>
        <fullName evidence="1">Dihydroorotase, homodimeric type</fullName>
    </submittedName>
</protein>
<reference evidence="1 2" key="1">
    <citation type="journal article" date="2024" name="J. Plant Pathol.">
        <title>Sequence and assembly of the genome of Seiridium unicorne, isolate CBS 538.82, causal agent of cypress canker disease.</title>
        <authorList>
            <person name="Scali E."/>
            <person name="Rocca G.D."/>
            <person name="Danti R."/>
            <person name="Garbelotto M."/>
            <person name="Barberini S."/>
            <person name="Baroncelli R."/>
            <person name="Emiliani G."/>
        </authorList>
    </citation>
    <scope>NUCLEOTIDE SEQUENCE [LARGE SCALE GENOMIC DNA]</scope>
    <source>
        <strain evidence="1 2">BM-138-508</strain>
    </source>
</reference>
<evidence type="ECO:0000313" key="2">
    <source>
        <dbReference type="Proteomes" id="UP001408356"/>
    </source>
</evidence>
<dbReference type="EMBL" id="JARVKF010000279">
    <property type="protein sequence ID" value="KAK9419942.1"/>
    <property type="molecule type" value="Genomic_DNA"/>
</dbReference>
<proteinExistence type="predicted"/>
<name>A0ABR2UZA4_9PEZI</name>
<sequence>MTVSARGYNEGNYVGVEDYSTYSSMHFSYNNILQLDGIGFGNNPAKDFATWASQATCNLGGTASSGFTCVDSAIKSASCTITGLNSVPLASGRYSFPTRGIKVTCKAACGQSNSLGQGNWNGIIGQVTAFLRDNNYYAARFTGIRLTTNTVVARCRVTSPSNSQFGIDICPDQIPHSGANILAADSQA</sequence>
<comment type="caution">
    <text evidence="1">The sequence shown here is derived from an EMBL/GenBank/DDBJ whole genome shotgun (WGS) entry which is preliminary data.</text>
</comment>
<gene>
    <name evidence="1" type="ORF">SUNI508_06948</name>
</gene>
<organism evidence="1 2">
    <name type="scientific">Seiridium unicorne</name>
    <dbReference type="NCBI Taxonomy" id="138068"/>
    <lineage>
        <taxon>Eukaryota</taxon>
        <taxon>Fungi</taxon>
        <taxon>Dikarya</taxon>
        <taxon>Ascomycota</taxon>
        <taxon>Pezizomycotina</taxon>
        <taxon>Sordariomycetes</taxon>
        <taxon>Xylariomycetidae</taxon>
        <taxon>Amphisphaeriales</taxon>
        <taxon>Sporocadaceae</taxon>
        <taxon>Seiridium</taxon>
    </lineage>
</organism>
<evidence type="ECO:0000313" key="1">
    <source>
        <dbReference type="EMBL" id="KAK9419942.1"/>
    </source>
</evidence>